<accession>A0A011NAT8</accession>
<keyword evidence="4 6" id="KW-0648">Protein biosynthesis</keyword>
<name>A0A011NAT8_9PAST</name>
<dbReference type="FunFam" id="1.10.132.20:FF:000001">
    <property type="entry name" value="Ribosome-recycling factor"/>
    <property type="match status" value="1"/>
</dbReference>
<dbReference type="RefSeq" id="WP_006248085.1">
    <property type="nucleotide sequence ID" value="NZ_AVSP01000005.1"/>
</dbReference>
<dbReference type="InterPro" id="IPR002661">
    <property type="entry name" value="Ribosome_recyc_fac"/>
</dbReference>
<sequence length="185" mass="20641">MINEIKKDTQDRMEKSLEALKGHIAKIRTGRAQPSLLDGIQVEYYGSATPLRQVANVVAEDARTLAVNVFDKSLISAVEKAILTSDLGLNPSSAGTTIRVPLPPLTEERRRDLIKIVKAEGEQGKVAIRNVRRDANDQIKALLKDKEISENEQHKAEEDIQKITDTFIKKVDEVLAAKEKELLDF</sequence>
<dbReference type="PANTHER" id="PTHR20982:SF3">
    <property type="entry name" value="MITOCHONDRIAL RIBOSOME RECYCLING FACTOR PSEUDO 1"/>
    <property type="match status" value="1"/>
</dbReference>
<dbReference type="FunFam" id="3.30.1360.40:FF:000001">
    <property type="entry name" value="Ribosome-recycling factor"/>
    <property type="match status" value="1"/>
</dbReference>
<dbReference type="PATRIC" id="fig|1450449.3.peg.1801"/>
<dbReference type="Gene3D" id="1.10.132.20">
    <property type="entry name" value="Ribosome-recycling factor"/>
    <property type="match status" value="1"/>
</dbReference>
<dbReference type="Proteomes" id="UP000054123">
    <property type="component" value="Unassembled WGS sequence"/>
</dbReference>
<reference evidence="9 10" key="1">
    <citation type="journal article" date="2014" name="Genome Announc.">
        <title>Genome Sequence of a Presumptive Mannheimia haemolytica Strain with an A1/A6-Cross-Reactive Serotype from a White-Tailed Deer (Odocoileus virginianus).</title>
        <authorList>
            <person name="Lawrence P.K."/>
            <person name="Bey R.F."/>
            <person name="Wiener B."/>
            <person name="Kittichotirat W."/>
            <person name="Bumgarner R.E."/>
        </authorList>
    </citation>
    <scope>NUCLEOTIDE SEQUENCE [LARGE SCALE GENOMIC DNA]</scope>
    <source>
        <strain evidence="9 10">PKL10</strain>
    </source>
</reference>
<organism evidence="9 10">
    <name type="scientific">Mannheimia granulomatis</name>
    <dbReference type="NCBI Taxonomy" id="85402"/>
    <lineage>
        <taxon>Bacteria</taxon>
        <taxon>Pseudomonadati</taxon>
        <taxon>Pseudomonadota</taxon>
        <taxon>Gammaproteobacteria</taxon>
        <taxon>Pasteurellales</taxon>
        <taxon>Pasteurellaceae</taxon>
        <taxon>Mannheimia</taxon>
    </lineage>
</organism>
<evidence type="ECO:0000256" key="5">
    <source>
        <dbReference type="ARBA" id="ARBA00025050"/>
    </source>
</evidence>
<proteinExistence type="inferred from homology"/>
<dbReference type="Pfam" id="PF01765">
    <property type="entry name" value="RRF"/>
    <property type="match status" value="1"/>
</dbReference>
<evidence type="ECO:0000256" key="2">
    <source>
        <dbReference type="ARBA" id="ARBA00005912"/>
    </source>
</evidence>
<dbReference type="NCBIfam" id="TIGR00496">
    <property type="entry name" value="frr"/>
    <property type="match status" value="1"/>
</dbReference>
<evidence type="ECO:0000256" key="3">
    <source>
        <dbReference type="ARBA" id="ARBA00022490"/>
    </source>
</evidence>
<dbReference type="AlphaFoldDB" id="A0A011NAT8"/>
<dbReference type="OrthoDB" id="9804006at2"/>
<evidence type="ECO:0000256" key="1">
    <source>
        <dbReference type="ARBA" id="ARBA00004496"/>
    </source>
</evidence>
<keyword evidence="7" id="KW-0175">Coiled coil</keyword>
<evidence type="ECO:0000256" key="6">
    <source>
        <dbReference type="HAMAP-Rule" id="MF_00040"/>
    </source>
</evidence>
<protein>
    <recommendedName>
        <fullName evidence="6">Ribosome-recycling factor</fullName>
        <shortName evidence="6">RRF</shortName>
    </recommendedName>
    <alternativeName>
        <fullName evidence="6">Ribosome-releasing factor</fullName>
    </alternativeName>
</protein>
<comment type="function">
    <text evidence="5 6">Responsible for the release of ribosomes from messenger RNA at the termination of protein biosynthesis. May increase the efficiency of translation by recycling ribosomes from one round of translation to another.</text>
</comment>
<dbReference type="GO" id="GO:0002184">
    <property type="term" value="P:cytoplasmic translational termination"/>
    <property type="evidence" value="ECO:0007669"/>
    <property type="project" value="TreeGrafter"/>
</dbReference>
<dbReference type="InterPro" id="IPR036191">
    <property type="entry name" value="RRF_sf"/>
</dbReference>
<dbReference type="HAMAP" id="MF_00040">
    <property type="entry name" value="RRF"/>
    <property type="match status" value="1"/>
</dbReference>
<evidence type="ECO:0000313" key="9">
    <source>
        <dbReference type="EMBL" id="EXI61727.1"/>
    </source>
</evidence>
<comment type="subcellular location">
    <subcellularLocation>
        <location evidence="1 6">Cytoplasm</location>
    </subcellularLocation>
</comment>
<dbReference type="SUPFAM" id="SSF55194">
    <property type="entry name" value="Ribosome recycling factor, RRF"/>
    <property type="match status" value="1"/>
</dbReference>
<keyword evidence="10" id="KW-1185">Reference proteome</keyword>
<comment type="caution">
    <text evidence="9">The sequence shown here is derived from an EMBL/GenBank/DDBJ whole genome shotgun (WGS) entry which is preliminary data.</text>
</comment>
<evidence type="ECO:0000313" key="10">
    <source>
        <dbReference type="Proteomes" id="UP000054123"/>
    </source>
</evidence>
<dbReference type="GO" id="GO:0043023">
    <property type="term" value="F:ribosomal large subunit binding"/>
    <property type="evidence" value="ECO:0007669"/>
    <property type="project" value="TreeGrafter"/>
</dbReference>
<evidence type="ECO:0000256" key="7">
    <source>
        <dbReference type="SAM" id="Coils"/>
    </source>
</evidence>
<gene>
    <name evidence="6 9" type="primary">frr</name>
    <name evidence="9" type="ORF">AK33_09075</name>
</gene>
<dbReference type="CDD" id="cd00520">
    <property type="entry name" value="RRF"/>
    <property type="match status" value="1"/>
</dbReference>
<dbReference type="Gene3D" id="3.30.1360.40">
    <property type="match status" value="1"/>
</dbReference>
<dbReference type="EMBL" id="JANJ01000006">
    <property type="protein sequence ID" value="EXI61727.1"/>
    <property type="molecule type" value="Genomic_DNA"/>
</dbReference>
<evidence type="ECO:0000259" key="8">
    <source>
        <dbReference type="Pfam" id="PF01765"/>
    </source>
</evidence>
<comment type="similarity">
    <text evidence="2 6">Belongs to the RRF family.</text>
</comment>
<evidence type="ECO:0000256" key="4">
    <source>
        <dbReference type="ARBA" id="ARBA00022917"/>
    </source>
</evidence>
<feature type="domain" description="Ribosome recycling factor" evidence="8">
    <location>
        <begin position="21"/>
        <end position="183"/>
    </location>
</feature>
<dbReference type="PANTHER" id="PTHR20982">
    <property type="entry name" value="RIBOSOME RECYCLING FACTOR"/>
    <property type="match status" value="1"/>
</dbReference>
<dbReference type="GO" id="GO:0005829">
    <property type="term" value="C:cytosol"/>
    <property type="evidence" value="ECO:0007669"/>
    <property type="project" value="GOC"/>
</dbReference>
<dbReference type="InterPro" id="IPR023584">
    <property type="entry name" value="Ribosome_recyc_fac_dom"/>
</dbReference>
<feature type="coiled-coil region" evidence="7">
    <location>
        <begin position="132"/>
        <end position="166"/>
    </location>
</feature>
<dbReference type="STRING" id="1122190.GCA_000621105_00865"/>
<keyword evidence="3 6" id="KW-0963">Cytoplasm</keyword>
<dbReference type="GeneID" id="67368677"/>